<dbReference type="AlphaFoldDB" id="A0A1I4X2I0"/>
<evidence type="ECO:0000313" key="2">
    <source>
        <dbReference type="EMBL" id="SFN20201.1"/>
    </source>
</evidence>
<evidence type="ECO:0000256" key="1">
    <source>
        <dbReference type="SAM" id="Phobius"/>
    </source>
</evidence>
<keyword evidence="1" id="KW-1133">Transmembrane helix</keyword>
<evidence type="ECO:0000313" key="3">
    <source>
        <dbReference type="Proteomes" id="UP000198575"/>
    </source>
</evidence>
<accession>A0A1I4X2I0</accession>
<dbReference type="STRING" id="578942.SAMN05216289_10794"/>
<gene>
    <name evidence="2" type="ORF">SAMN05216289_10794</name>
</gene>
<keyword evidence="1" id="KW-0812">Transmembrane</keyword>
<proteinExistence type="predicted"/>
<dbReference type="Proteomes" id="UP000198575">
    <property type="component" value="Unassembled WGS sequence"/>
</dbReference>
<name>A0A1I4X2I0_9GAMM</name>
<feature type="transmembrane region" description="Helical" evidence="1">
    <location>
        <begin position="46"/>
        <end position="65"/>
    </location>
</feature>
<keyword evidence="1" id="KW-0472">Membrane</keyword>
<reference evidence="2 3" key="1">
    <citation type="submission" date="2016-10" db="EMBL/GenBank/DDBJ databases">
        <authorList>
            <person name="de Groot N.N."/>
        </authorList>
    </citation>
    <scope>NUCLEOTIDE SEQUENCE [LARGE SCALE GENOMIC DNA]</scope>
    <source>
        <strain evidence="2 3">CGMCC 1.7659</strain>
    </source>
</reference>
<sequence length="248" mass="27355">MSKAHPAAATSPVIDATESARLRNSYAGRMLRRDRLWRSPHLQRRTVIVLIVVTIMVNLLWIVGLDQVMQPFMARQADRGPIEVNIIVPPEAFEIPPEPQPQPVEFKHRPSAVRIEPPQTKMTPPPLTAESESRTQARIGSAGEPALNLFNADGSLRMPKATSRIGPKPIENPHEAGKARWAEIENRGENPLDCQRTRFASAFKRDESLGDKVSRKYLKWIGLADGAAIAERAAQREGRAAAGCDPAG</sequence>
<protein>
    <submittedName>
        <fullName evidence="2">Uncharacterized protein</fullName>
    </submittedName>
</protein>
<keyword evidence="3" id="KW-1185">Reference proteome</keyword>
<dbReference type="EMBL" id="FOVF01000007">
    <property type="protein sequence ID" value="SFN20201.1"/>
    <property type="molecule type" value="Genomic_DNA"/>
</dbReference>
<organism evidence="2 3">
    <name type="scientific">Dokdonella immobilis</name>
    <dbReference type="NCBI Taxonomy" id="578942"/>
    <lineage>
        <taxon>Bacteria</taxon>
        <taxon>Pseudomonadati</taxon>
        <taxon>Pseudomonadota</taxon>
        <taxon>Gammaproteobacteria</taxon>
        <taxon>Lysobacterales</taxon>
        <taxon>Rhodanobacteraceae</taxon>
        <taxon>Dokdonella</taxon>
    </lineage>
</organism>